<keyword evidence="6 12" id="KW-0949">S-adenosyl-L-methionine</keyword>
<name>A0A8J5CIH2_CHIOP</name>
<accession>A0A8J5CIH2</accession>
<dbReference type="EMBL" id="JACEEZ010020931">
    <property type="protein sequence ID" value="KAG0713956.1"/>
    <property type="molecule type" value="Genomic_DNA"/>
</dbReference>
<evidence type="ECO:0000256" key="12">
    <source>
        <dbReference type="PROSITE-ProRule" id="PRU01015"/>
    </source>
</evidence>
<dbReference type="FunFam" id="3.40.50.150:FF:000003">
    <property type="entry name" value="Blast:Protein arginine N-methyltransferase 1"/>
    <property type="match status" value="1"/>
</dbReference>
<dbReference type="PROSITE" id="PS51678">
    <property type="entry name" value="SAM_MT_PRMT"/>
    <property type="match status" value="1"/>
</dbReference>
<comment type="subcellular location">
    <subcellularLocation>
        <location evidence="1">Cytoplasm</location>
        <location evidence="1">Cytosol</location>
    </subcellularLocation>
</comment>
<comment type="catalytic activity">
    <reaction evidence="10">
        <text>L-arginyl-[protein] + 2 S-adenosyl-L-methionine = N(omega),N(omega)-dimethyl-L-arginyl-[protein] + 2 S-adenosyl-L-homocysteine + 2 H(+)</text>
        <dbReference type="Rhea" id="RHEA:48096"/>
        <dbReference type="Rhea" id="RHEA-COMP:10532"/>
        <dbReference type="Rhea" id="RHEA-COMP:11991"/>
        <dbReference type="ChEBI" id="CHEBI:15378"/>
        <dbReference type="ChEBI" id="CHEBI:29965"/>
        <dbReference type="ChEBI" id="CHEBI:57856"/>
        <dbReference type="ChEBI" id="CHEBI:59789"/>
        <dbReference type="ChEBI" id="CHEBI:61897"/>
        <dbReference type="EC" id="2.1.1.319"/>
    </reaction>
    <physiologicalReaction direction="left-to-right" evidence="10">
        <dbReference type="Rhea" id="RHEA:48097"/>
    </physiologicalReaction>
</comment>
<keyword evidence="18" id="KW-1185">Reference proteome</keyword>
<dbReference type="InterPro" id="IPR025799">
    <property type="entry name" value="Arg_MeTrfase"/>
</dbReference>
<evidence type="ECO:0000256" key="9">
    <source>
        <dbReference type="ARBA" id="ARBA00022833"/>
    </source>
</evidence>
<dbReference type="GO" id="GO:0042054">
    <property type="term" value="F:histone methyltransferase activity"/>
    <property type="evidence" value="ECO:0007669"/>
    <property type="project" value="TreeGrafter"/>
</dbReference>
<evidence type="ECO:0000256" key="1">
    <source>
        <dbReference type="ARBA" id="ARBA00004514"/>
    </source>
</evidence>
<organism evidence="17 18">
    <name type="scientific">Chionoecetes opilio</name>
    <name type="common">Atlantic snow crab</name>
    <name type="synonym">Cancer opilio</name>
    <dbReference type="NCBI Taxonomy" id="41210"/>
    <lineage>
        <taxon>Eukaryota</taxon>
        <taxon>Metazoa</taxon>
        <taxon>Ecdysozoa</taxon>
        <taxon>Arthropoda</taxon>
        <taxon>Crustacea</taxon>
        <taxon>Multicrustacea</taxon>
        <taxon>Malacostraca</taxon>
        <taxon>Eumalacostraca</taxon>
        <taxon>Eucarida</taxon>
        <taxon>Decapoda</taxon>
        <taxon>Pleocyemata</taxon>
        <taxon>Brachyura</taxon>
        <taxon>Eubrachyura</taxon>
        <taxon>Majoidea</taxon>
        <taxon>Majidae</taxon>
        <taxon>Chionoecetes</taxon>
    </lineage>
</organism>
<dbReference type="AlphaFoldDB" id="A0A8J5CIH2"/>
<evidence type="ECO:0000256" key="8">
    <source>
        <dbReference type="ARBA" id="ARBA00022771"/>
    </source>
</evidence>
<evidence type="ECO:0000259" key="15">
    <source>
        <dbReference type="Pfam" id="PF21137"/>
    </source>
</evidence>
<feature type="compositionally biased region" description="Low complexity" evidence="13">
    <location>
        <begin position="47"/>
        <end position="67"/>
    </location>
</feature>
<dbReference type="Pfam" id="PF22528">
    <property type="entry name" value="PRMT_C"/>
    <property type="match status" value="1"/>
</dbReference>
<evidence type="ECO:0000259" key="16">
    <source>
        <dbReference type="Pfam" id="PF22528"/>
    </source>
</evidence>
<dbReference type="InterPro" id="IPR049482">
    <property type="entry name" value="ANM3-like_C2H2_Zf"/>
</dbReference>
<keyword evidence="9" id="KW-0862">Zinc</keyword>
<dbReference type="Pfam" id="PF21137">
    <property type="entry name" value="ANM3_C2H2_Zf"/>
    <property type="match status" value="1"/>
</dbReference>
<dbReference type="OrthoDB" id="7848332at2759"/>
<evidence type="ECO:0000256" key="2">
    <source>
        <dbReference type="ARBA" id="ARBA00011925"/>
    </source>
</evidence>
<comment type="caution">
    <text evidence="17">The sequence shown here is derived from an EMBL/GenBank/DDBJ whole genome shotgun (WGS) entry which is preliminary data.</text>
</comment>
<proteinExistence type="predicted"/>
<feature type="domain" description="Protein arginine N-methyltransferase" evidence="16">
    <location>
        <begin position="416"/>
        <end position="536"/>
    </location>
</feature>
<evidence type="ECO:0000259" key="14">
    <source>
        <dbReference type="Pfam" id="PF13649"/>
    </source>
</evidence>
<dbReference type="GO" id="GO:0005829">
    <property type="term" value="C:cytosol"/>
    <property type="evidence" value="ECO:0007669"/>
    <property type="project" value="UniProtKB-SubCell"/>
</dbReference>
<gene>
    <name evidence="17" type="primary">Prmt3</name>
    <name evidence="17" type="ORF">GWK47_015053</name>
</gene>
<evidence type="ECO:0000256" key="7">
    <source>
        <dbReference type="ARBA" id="ARBA00022723"/>
    </source>
</evidence>
<dbReference type="PANTHER" id="PTHR11006">
    <property type="entry name" value="PROTEIN ARGININE N-METHYLTRANSFERASE"/>
    <property type="match status" value="1"/>
</dbReference>
<evidence type="ECO:0000256" key="11">
    <source>
        <dbReference type="ARBA" id="ARBA00049303"/>
    </source>
</evidence>
<feature type="domain" description="Protein arginine N-methyltransferase 3-like C2H2 zinc finger" evidence="15">
    <location>
        <begin position="132"/>
        <end position="172"/>
    </location>
</feature>
<comment type="catalytic activity">
    <reaction evidence="11">
        <text>L-arginyl-[protein] + S-adenosyl-L-methionine = N(omega)-methyl-L-arginyl-[protein] + S-adenosyl-L-homocysteine + H(+)</text>
        <dbReference type="Rhea" id="RHEA:48100"/>
        <dbReference type="Rhea" id="RHEA-COMP:10532"/>
        <dbReference type="Rhea" id="RHEA-COMP:11990"/>
        <dbReference type="ChEBI" id="CHEBI:15378"/>
        <dbReference type="ChEBI" id="CHEBI:29965"/>
        <dbReference type="ChEBI" id="CHEBI:57856"/>
        <dbReference type="ChEBI" id="CHEBI:59789"/>
        <dbReference type="ChEBI" id="CHEBI:65280"/>
    </reaction>
    <physiologicalReaction direction="left-to-right" evidence="11">
        <dbReference type="Rhea" id="RHEA:48101"/>
    </physiologicalReaction>
</comment>
<reference evidence="17" key="1">
    <citation type="submission" date="2020-07" db="EMBL/GenBank/DDBJ databases">
        <title>The High-quality genome of the commercially important snow crab, Chionoecetes opilio.</title>
        <authorList>
            <person name="Jeong J.-H."/>
            <person name="Ryu S."/>
        </authorList>
    </citation>
    <scope>NUCLEOTIDE SEQUENCE</scope>
    <source>
        <strain evidence="17">MADBK_172401_WGS</strain>
        <tissue evidence="17">Digestive gland</tissue>
    </source>
</reference>
<evidence type="ECO:0000256" key="4">
    <source>
        <dbReference type="ARBA" id="ARBA00022603"/>
    </source>
</evidence>
<protein>
    <recommendedName>
        <fullName evidence="2">type I protein arginine methyltransferase</fullName>
        <ecNumber evidence="2">2.1.1.319</ecNumber>
    </recommendedName>
</protein>
<keyword evidence="5 12" id="KW-0808">Transferase</keyword>
<feature type="compositionally biased region" description="Pro residues" evidence="13">
    <location>
        <begin position="18"/>
        <end position="28"/>
    </location>
</feature>
<dbReference type="SUPFAM" id="SSF53335">
    <property type="entry name" value="S-adenosyl-L-methionine-dependent methyltransferases"/>
    <property type="match status" value="1"/>
</dbReference>
<dbReference type="Proteomes" id="UP000770661">
    <property type="component" value="Unassembled WGS sequence"/>
</dbReference>
<evidence type="ECO:0000256" key="5">
    <source>
        <dbReference type="ARBA" id="ARBA00022679"/>
    </source>
</evidence>
<dbReference type="PANTHER" id="PTHR11006:SF53">
    <property type="entry name" value="PROTEIN ARGININE N-METHYLTRANSFERASE 3"/>
    <property type="match status" value="1"/>
</dbReference>
<dbReference type="SUPFAM" id="SSF57667">
    <property type="entry name" value="beta-beta-alpha zinc fingers"/>
    <property type="match status" value="1"/>
</dbReference>
<keyword evidence="7" id="KW-0479">Metal-binding</keyword>
<dbReference type="GO" id="GO:0032259">
    <property type="term" value="P:methylation"/>
    <property type="evidence" value="ECO:0007669"/>
    <property type="project" value="UniProtKB-KW"/>
</dbReference>
<sequence>MSNSDGEMPPLEDDPTPVLHPTPAPQPTHTPNTTPVPNTTPAPHSTPAPQLTNTPQSTLTTTNTPPTCHNPDSSSDDDDDDSQWLEIEEEGEEEKGSVACLFCETTERDNSAILAHMLDSHGFDLVGFVCRANMDQVKYIKLINYVRVSEYSPEEILNLKGTPWDSATHLVPVLKDDLLLMFDVEGLPGRQEEVEEDMGKSCEGASRDELTRIVLRQREVMQRLLQAAACLADGKQQEGWERSLVDRRPEEDEGYFNSYAHFDIHHEMLSDRVRTEAYRDAILGNTELLKGKRVLDLGCGTGILSLFSAKAGATVTAVDMSDVIYQAMDIARENKMEKAISFCKGRLEDLELPAKYHCIVSEWMGYFLLFEGMLDSVLYARDHHLAPGGILMPNRCSLHLLAIEDLDELHEAKGGKEASTDVVKEACVLTNAAQIADFNLMTIQPSDTEFSCPFTLTATRDGQITGFAGYFDAHFDLPCPVTLPTGPHATPTHWKQTIFYLPNPHPVTKGEVVSGTISVRRKRRELRSLEVSITWADQTFRYLVE</sequence>
<dbReference type="GO" id="GO:0035242">
    <property type="term" value="F:protein-arginine omega-N asymmetric methyltransferase activity"/>
    <property type="evidence" value="ECO:0007669"/>
    <property type="project" value="UniProtKB-EC"/>
</dbReference>
<evidence type="ECO:0000256" key="6">
    <source>
        <dbReference type="ARBA" id="ARBA00022691"/>
    </source>
</evidence>
<dbReference type="Gene3D" id="3.40.50.150">
    <property type="entry name" value="Vaccinia Virus protein VP39"/>
    <property type="match status" value="1"/>
</dbReference>
<dbReference type="InterPro" id="IPR055135">
    <property type="entry name" value="PRMT_dom"/>
</dbReference>
<dbReference type="GO" id="GO:0005634">
    <property type="term" value="C:nucleus"/>
    <property type="evidence" value="ECO:0007669"/>
    <property type="project" value="TreeGrafter"/>
</dbReference>
<dbReference type="InterPro" id="IPR029063">
    <property type="entry name" value="SAM-dependent_MTases_sf"/>
</dbReference>
<feature type="domain" description="Methyltransferase" evidence="14">
    <location>
        <begin position="294"/>
        <end position="389"/>
    </location>
</feature>
<keyword evidence="8" id="KW-0863">Zinc-finger</keyword>
<keyword evidence="3" id="KW-0963">Cytoplasm</keyword>
<evidence type="ECO:0000313" key="17">
    <source>
        <dbReference type="EMBL" id="KAG0713956.1"/>
    </source>
</evidence>
<dbReference type="InterPro" id="IPR041698">
    <property type="entry name" value="Methyltransf_25"/>
</dbReference>
<dbReference type="GO" id="GO:0008270">
    <property type="term" value="F:zinc ion binding"/>
    <property type="evidence" value="ECO:0007669"/>
    <property type="project" value="UniProtKB-KW"/>
</dbReference>
<evidence type="ECO:0000256" key="13">
    <source>
        <dbReference type="SAM" id="MobiDB-lite"/>
    </source>
</evidence>
<evidence type="ECO:0000256" key="3">
    <source>
        <dbReference type="ARBA" id="ARBA00022490"/>
    </source>
</evidence>
<feature type="region of interest" description="Disordered" evidence="13">
    <location>
        <begin position="1"/>
        <end position="82"/>
    </location>
</feature>
<dbReference type="EC" id="2.1.1.319" evidence="2"/>
<dbReference type="Pfam" id="PF13649">
    <property type="entry name" value="Methyltransf_25"/>
    <property type="match status" value="1"/>
</dbReference>
<evidence type="ECO:0000256" key="10">
    <source>
        <dbReference type="ARBA" id="ARBA00047384"/>
    </source>
</evidence>
<keyword evidence="4 12" id="KW-0489">Methyltransferase</keyword>
<dbReference type="CDD" id="cd02440">
    <property type="entry name" value="AdoMet_MTases"/>
    <property type="match status" value="1"/>
</dbReference>
<dbReference type="Gene3D" id="2.70.160.11">
    <property type="entry name" value="Hnrnp arginine n-methyltransferase1"/>
    <property type="match status" value="1"/>
</dbReference>
<evidence type="ECO:0000313" key="18">
    <source>
        <dbReference type="Proteomes" id="UP000770661"/>
    </source>
</evidence>
<dbReference type="InterPro" id="IPR036236">
    <property type="entry name" value="Znf_C2H2_sf"/>
</dbReference>